<dbReference type="STRING" id="1302689.RG47T_0071"/>
<protein>
    <recommendedName>
        <fullName evidence="1">DUF2147 domain-containing protein</fullName>
    </recommendedName>
</protein>
<proteinExistence type="predicted"/>
<feature type="domain" description="DUF2147" evidence="1">
    <location>
        <begin position="28"/>
        <end position="122"/>
    </location>
</feature>
<keyword evidence="3" id="KW-1185">Reference proteome</keyword>
<dbReference type="Gene3D" id="2.40.128.520">
    <property type="match status" value="1"/>
</dbReference>
<evidence type="ECO:0000313" key="2">
    <source>
        <dbReference type="EMBL" id="OKS84639.1"/>
    </source>
</evidence>
<dbReference type="AlphaFoldDB" id="A0A1Q5ZS97"/>
<evidence type="ECO:0000259" key="1">
    <source>
        <dbReference type="Pfam" id="PF09917"/>
    </source>
</evidence>
<sequence>MYKQVFMTILFSVFFGFISRAQQVAIAGKWETPDKDIIEFYPEGLMFTAKQISTETEKDKVNNNKIVAKELQSTAAKVFEGIVIDPKDNKTYHGKFTINDTGTQLNLKVKWGFLSFNETWKRIN</sequence>
<dbReference type="Pfam" id="PF09917">
    <property type="entry name" value="DUF2147"/>
    <property type="match status" value="1"/>
</dbReference>
<gene>
    <name evidence="2" type="ORF">RG47T_0071</name>
</gene>
<reference evidence="2 3" key="1">
    <citation type="submission" date="2016-11" db="EMBL/GenBank/DDBJ databases">
        <title>Whole Genome Sequencing of Mucilaginibacter polytrichastri RG4-7(T) isolated from the moss sample.</title>
        <authorList>
            <person name="Li Y."/>
        </authorList>
    </citation>
    <scope>NUCLEOTIDE SEQUENCE [LARGE SCALE GENOMIC DNA]</scope>
    <source>
        <strain evidence="2 3">RG4-7</strain>
    </source>
</reference>
<comment type="caution">
    <text evidence="2">The sequence shown here is derived from an EMBL/GenBank/DDBJ whole genome shotgun (WGS) entry which is preliminary data.</text>
</comment>
<dbReference type="InterPro" id="IPR019223">
    <property type="entry name" value="DUF2147"/>
</dbReference>
<dbReference type="EMBL" id="MPPL01000001">
    <property type="protein sequence ID" value="OKS84639.1"/>
    <property type="molecule type" value="Genomic_DNA"/>
</dbReference>
<dbReference type="Proteomes" id="UP000186720">
    <property type="component" value="Unassembled WGS sequence"/>
</dbReference>
<evidence type="ECO:0000313" key="3">
    <source>
        <dbReference type="Proteomes" id="UP000186720"/>
    </source>
</evidence>
<accession>A0A1Q5ZS97</accession>
<organism evidence="2 3">
    <name type="scientific">Mucilaginibacter polytrichastri</name>
    <dbReference type="NCBI Taxonomy" id="1302689"/>
    <lineage>
        <taxon>Bacteria</taxon>
        <taxon>Pseudomonadati</taxon>
        <taxon>Bacteroidota</taxon>
        <taxon>Sphingobacteriia</taxon>
        <taxon>Sphingobacteriales</taxon>
        <taxon>Sphingobacteriaceae</taxon>
        <taxon>Mucilaginibacter</taxon>
    </lineage>
</organism>
<name>A0A1Q5ZS97_9SPHI</name>